<name>A0A914HM25_GLORO</name>
<dbReference type="AlphaFoldDB" id="A0A914HM25"/>
<dbReference type="WBParaSite" id="Gr19_v10_g2601.t1">
    <property type="protein sequence ID" value="Gr19_v10_g2601.t1"/>
    <property type="gene ID" value="Gr19_v10_g2601"/>
</dbReference>
<evidence type="ECO:0000313" key="1">
    <source>
        <dbReference type="Proteomes" id="UP000887572"/>
    </source>
</evidence>
<reference evidence="2" key="1">
    <citation type="submission" date="2022-11" db="UniProtKB">
        <authorList>
            <consortium name="WormBaseParasite"/>
        </authorList>
    </citation>
    <scope>IDENTIFICATION</scope>
</reference>
<protein>
    <submittedName>
        <fullName evidence="2">Uncharacterized protein</fullName>
    </submittedName>
</protein>
<organism evidence="1 2">
    <name type="scientific">Globodera rostochiensis</name>
    <name type="common">Golden nematode worm</name>
    <name type="synonym">Heterodera rostochiensis</name>
    <dbReference type="NCBI Taxonomy" id="31243"/>
    <lineage>
        <taxon>Eukaryota</taxon>
        <taxon>Metazoa</taxon>
        <taxon>Ecdysozoa</taxon>
        <taxon>Nematoda</taxon>
        <taxon>Chromadorea</taxon>
        <taxon>Rhabditida</taxon>
        <taxon>Tylenchina</taxon>
        <taxon>Tylenchomorpha</taxon>
        <taxon>Tylenchoidea</taxon>
        <taxon>Heteroderidae</taxon>
        <taxon>Heteroderinae</taxon>
        <taxon>Globodera</taxon>
    </lineage>
</organism>
<dbReference type="Proteomes" id="UP000887572">
    <property type="component" value="Unplaced"/>
</dbReference>
<accession>A0A914HM25</accession>
<sequence>MLQSDIEILKSLYTKLHCEEIKEFSPFPPKPPSQMPSLNSNLPNKAIVMAVLLLGLTIKSSAEPKDPDKICAGLKETKFYDACKSSQVVQYKGFIPKHLRPPWLKSSLFNDNSFDQKMSMDNCYACYKGKTASNGEIEDEEYCACKFGEGAPDDKFGTVFGAINFKGDACLEDFYKVALMPKCGNENFDHIKHCAMVQFYKNMPNNEPENADAMRTLVLLDGCVTGNIKSCTANVKVEFKELGTSFFYGNCDETVSVAFQSNITVKKASADSTKKSDKEEDEVIDDSSTFTAPILFQHRMCGGLFGGAGVESTFTDIALTISGDCGEPKTYKLPDLDASKGRVQEIRGLQLGMQAAAAAQWRDSEGGYNYKKQADLKWQPTDLKYINTYGKPNATQY</sequence>
<keyword evidence="1" id="KW-1185">Reference proteome</keyword>
<proteinExistence type="predicted"/>
<evidence type="ECO:0000313" key="2">
    <source>
        <dbReference type="WBParaSite" id="Gr19_v10_g2601.t1"/>
    </source>
</evidence>